<name>A0A1A9ATQ3_PLAOA</name>
<reference evidence="2" key="1">
    <citation type="submission" date="2016-05" db="EMBL/GenBank/DDBJ databases">
        <authorList>
            <person name="Naeem Raeece"/>
        </authorList>
    </citation>
    <scope>NUCLEOTIDE SEQUENCE [LARGE SCALE GENOMIC DNA]</scope>
</reference>
<accession>A0A1A9ATQ3</accession>
<evidence type="ECO:0000313" key="2">
    <source>
        <dbReference type="Proteomes" id="UP000078550"/>
    </source>
</evidence>
<gene>
    <name evidence="1" type="ORF">POVWA2_097380</name>
</gene>
<proteinExistence type="predicted"/>
<dbReference type="EMBL" id="FLRE01003484">
    <property type="protein sequence ID" value="SBT59507.1"/>
    <property type="molecule type" value="Genomic_DNA"/>
</dbReference>
<dbReference type="AlphaFoldDB" id="A0A1A9ATQ3"/>
<protein>
    <submittedName>
        <fullName evidence="1">PIR Superfamily Protein</fullName>
    </submittedName>
</protein>
<evidence type="ECO:0000313" key="1">
    <source>
        <dbReference type="EMBL" id="SBT59507.1"/>
    </source>
</evidence>
<organism evidence="1 2">
    <name type="scientific">Plasmodium ovale wallikeri</name>
    <dbReference type="NCBI Taxonomy" id="864142"/>
    <lineage>
        <taxon>Eukaryota</taxon>
        <taxon>Sar</taxon>
        <taxon>Alveolata</taxon>
        <taxon>Apicomplexa</taxon>
        <taxon>Aconoidasida</taxon>
        <taxon>Haemosporida</taxon>
        <taxon>Plasmodiidae</taxon>
        <taxon>Plasmodium</taxon>
        <taxon>Plasmodium (Plasmodium)</taxon>
    </lineage>
</organism>
<dbReference type="Proteomes" id="UP000078550">
    <property type="component" value="Unassembled WGS sequence"/>
</dbReference>
<sequence length="131" mass="15805">MIGEIIELNKCDGIVKKHRTITDIYCTNTKSCIENDFDFYRDPCKKVSKYLNHLEGIHEPFSMPKGSKYLNYWLYEKNIMNTNNDNTTVLLYEIIRKVYMDDAYLYKDVCEHYIEQITKDIFTNFKEHYEE</sequence>